<dbReference type="AlphaFoldDB" id="J3MQ52"/>
<accession>J3MQ52</accession>
<dbReference type="OMA" id="FQMTIST"/>
<dbReference type="Proteomes" id="UP000006038">
    <property type="component" value="Chromosome 8"/>
</dbReference>
<evidence type="ECO:0000256" key="1">
    <source>
        <dbReference type="SAM" id="MobiDB-lite"/>
    </source>
</evidence>
<feature type="region of interest" description="Disordered" evidence="1">
    <location>
        <begin position="165"/>
        <end position="186"/>
    </location>
</feature>
<keyword evidence="3" id="KW-1185">Reference proteome</keyword>
<dbReference type="EnsemblPlants" id="OB08G12310.1">
    <property type="protein sequence ID" value="OB08G12310.1"/>
    <property type="gene ID" value="OB08G12310"/>
</dbReference>
<reference evidence="2" key="2">
    <citation type="submission" date="2013-04" db="UniProtKB">
        <authorList>
            <consortium name="EnsemblPlants"/>
        </authorList>
    </citation>
    <scope>IDENTIFICATION</scope>
</reference>
<dbReference type="InterPro" id="IPR036041">
    <property type="entry name" value="Ribosome-inact_prot_sf"/>
</dbReference>
<dbReference type="SUPFAM" id="SSF56371">
    <property type="entry name" value="Ribosome inactivating proteins (RIP)"/>
    <property type="match status" value="1"/>
</dbReference>
<dbReference type="GO" id="GO:0030598">
    <property type="term" value="F:rRNA N-glycosylase activity"/>
    <property type="evidence" value="ECO:0007669"/>
    <property type="project" value="InterPro"/>
</dbReference>
<protein>
    <submittedName>
        <fullName evidence="2">Uncharacterized protein</fullName>
    </submittedName>
</protein>
<proteinExistence type="predicted"/>
<name>J3MQ52_ORYBR</name>
<reference evidence="2" key="1">
    <citation type="journal article" date="2013" name="Nat. Commun.">
        <title>Whole-genome sequencing of Oryza brachyantha reveals mechanisms underlying Oryza genome evolution.</title>
        <authorList>
            <person name="Chen J."/>
            <person name="Huang Q."/>
            <person name="Gao D."/>
            <person name="Wang J."/>
            <person name="Lang Y."/>
            <person name="Liu T."/>
            <person name="Li B."/>
            <person name="Bai Z."/>
            <person name="Luis Goicoechea J."/>
            <person name="Liang C."/>
            <person name="Chen C."/>
            <person name="Zhang W."/>
            <person name="Sun S."/>
            <person name="Liao Y."/>
            <person name="Zhang X."/>
            <person name="Yang L."/>
            <person name="Song C."/>
            <person name="Wang M."/>
            <person name="Shi J."/>
            <person name="Liu G."/>
            <person name="Liu J."/>
            <person name="Zhou H."/>
            <person name="Zhou W."/>
            <person name="Yu Q."/>
            <person name="An N."/>
            <person name="Chen Y."/>
            <person name="Cai Q."/>
            <person name="Wang B."/>
            <person name="Liu B."/>
            <person name="Min J."/>
            <person name="Huang Y."/>
            <person name="Wu H."/>
            <person name="Li Z."/>
            <person name="Zhang Y."/>
            <person name="Yin Y."/>
            <person name="Song W."/>
            <person name="Jiang J."/>
            <person name="Jackson S.A."/>
            <person name="Wing R.A."/>
            <person name="Wang J."/>
            <person name="Chen M."/>
        </authorList>
    </citation>
    <scope>NUCLEOTIDE SEQUENCE [LARGE SCALE GENOMIC DNA]</scope>
    <source>
        <strain evidence="2">cv. IRGC 101232</strain>
    </source>
</reference>
<evidence type="ECO:0000313" key="2">
    <source>
        <dbReference type="EnsemblPlants" id="OB08G12310.1"/>
    </source>
</evidence>
<dbReference type="Gramene" id="OB08G12310.1">
    <property type="protein sequence ID" value="OB08G12310.1"/>
    <property type="gene ID" value="OB08G12310"/>
</dbReference>
<organism evidence="2">
    <name type="scientific">Oryza brachyantha</name>
    <name type="common">malo sina</name>
    <dbReference type="NCBI Taxonomy" id="4533"/>
    <lineage>
        <taxon>Eukaryota</taxon>
        <taxon>Viridiplantae</taxon>
        <taxon>Streptophyta</taxon>
        <taxon>Embryophyta</taxon>
        <taxon>Tracheophyta</taxon>
        <taxon>Spermatophyta</taxon>
        <taxon>Magnoliopsida</taxon>
        <taxon>Liliopsida</taxon>
        <taxon>Poales</taxon>
        <taxon>Poaceae</taxon>
        <taxon>BOP clade</taxon>
        <taxon>Oryzoideae</taxon>
        <taxon>Oryzeae</taxon>
        <taxon>Oryzinae</taxon>
        <taxon>Oryza</taxon>
    </lineage>
</organism>
<dbReference type="HOGENOM" id="CLU_1456587_0_0_1"/>
<sequence length="186" mass="21114">MRDAEEALPPRSQLHYSMKEKEGVFQMTISTNYDDIGGYDIEVGQRAFSNCHRSLLMAEDLVTQKRLRELNSGPLSLPVVAISESIRFPLLQQWVLGTFSAPPSVNYQEKRVPQKLSDDFKKWASYSRALVTQDLPTRCELTLAQIAEKLGVLKWKADWMQHAGAASPSPKRFKDVRSQSHSHTSH</sequence>
<evidence type="ECO:0000313" key="3">
    <source>
        <dbReference type="Proteomes" id="UP000006038"/>
    </source>
</evidence>
<dbReference type="GO" id="GO:0017148">
    <property type="term" value="P:negative regulation of translation"/>
    <property type="evidence" value="ECO:0007669"/>
    <property type="project" value="InterPro"/>
</dbReference>